<dbReference type="GeneID" id="19014558"/>
<dbReference type="KEGG" id="bpg:Bathy07g00680"/>
<evidence type="ECO:0000313" key="2">
    <source>
        <dbReference type="EMBL" id="CCO66074.1"/>
    </source>
</evidence>
<dbReference type="Pfam" id="PF00805">
    <property type="entry name" value="Pentapeptide"/>
    <property type="match status" value="2"/>
</dbReference>
<dbReference type="PANTHER" id="PTHR47121">
    <property type="entry name" value="THYLAKOID LUMENAL PROTEIN TL20.3, CHLOROPLASTIC"/>
    <property type="match status" value="1"/>
</dbReference>
<dbReference type="EMBL" id="FO082272">
    <property type="protein sequence ID" value="CCO66074.1"/>
    <property type="molecule type" value="Genomic_DNA"/>
</dbReference>
<dbReference type="InterPro" id="IPR001646">
    <property type="entry name" value="5peptide_repeat"/>
</dbReference>
<dbReference type="Proteomes" id="UP000198341">
    <property type="component" value="Chromosome 7"/>
</dbReference>
<dbReference type="PANTHER" id="PTHR47121:SF2">
    <property type="entry name" value="THYLAKOID LUMENAL PROTEIN TL20.3, CHLOROPLASTIC"/>
    <property type="match status" value="1"/>
</dbReference>
<gene>
    <name evidence="2" type="ORF">Bathy07g00680</name>
</gene>
<dbReference type="AlphaFoldDB" id="K8FHQ8"/>
<dbReference type="eggNOG" id="ENOG502QSEG">
    <property type="taxonomic scope" value="Eukaryota"/>
</dbReference>
<dbReference type="InterPro" id="IPR053285">
    <property type="entry name" value="Thylakoid_lumenal_pentapeptide"/>
</dbReference>
<name>K8FHQ8_9CHLO</name>
<sequence length="231" mass="24546">MTTTTARESNTIFATSAKCALSVATAMIVSGIIPSPPFAVAELNSREANQGGEFNRGSAQQFGGYDLRAENVSEKYGTDLRLSNFTGAEMRDSKLVGAKLNGAYLMKAVAANADFTDADLSDALMDRGVFVNANFTNAILARVVLTSSDLNGANITNADFSDALLDNTMQMKLCKIATGTNPTTGVNTRKSLNCTGGRGNVGSPSRYMTEEDAQKPEAQFEASRFSAYQTK</sequence>
<reference evidence="2 3" key="1">
    <citation type="submission" date="2011-10" db="EMBL/GenBank/DDBJ databases">
        <authorList>
            <person name="Genoscope - CEA"/>
        </authorList>
    </citation>
    <scope>NUCLEOTIDE SEQUENCE [LARGE SCALE GENOMIC DNA]</scope>
    <source>
        <strain evidence="2 3">RCC 1105</strain>
    </source>
</reference>
<proteinExistence type="predicted"/>
<evidence type="ECO:0000256" key="1">
    <source>
        <dbReference type="SAM" id="MobiDB-lite"/>
    </source>
</evidence>
<evidence type="ECO:0000313" key="3">
    <source>
        <dbReference type="Proteomes" id="UP000198341"/>
    </source>
</evidence>
<accession>K8FHQ8</accession>
<dbReference type="Gene3D" id="2.160.20.80">
    <property type="entry name" value="E3 ubiquitin-protein ligase SopA"/>
    <property type="match status" value="1"/>
</dbReference>
<dbReference type="SUPFAM" id="SSF141571">
    <property type="entry name" value="Pentapeptide repeat-like"/>
    <property type="match status" value="1"/>
</dbReference>
<feature type="region of interest" description="Disordered" evidence="1">
    <location>
        <begin position="188"/>
        <end position="231"/>
    </location>
</feature>
<dbReference type="RefSeq" id="XP_007511986.1">
    <property type="nucleotide sequence ID" value="XM_007511924.1"/>
</dbReference>
<organism evidence="2 3">
    <name type="scientific">Bathycoccus prasinos</name>
    <dbReference type="NCBI Taxonomy" id="41875"/>
    <lineage>
        <taxon>Eukaryota</taxon>
        <taxon>Viridiplantae</taxon>
        <taxon>Chlorophyta</taxon>
        <taxon>Mamiellophyceae</taxon>
        <taxon>Mamiellales</taxon>
        <taxon>Bathycoccaceae</taxon>
        <taxon>Bathycoccus</taxon>
    </lineage>
</organism>
<keyword evidence="3" id="KW-1185">Reference proteome</keyword>
<dbReference type="STRING" id="41875.K8FHQ8"/>
<dbReference type="OrthoDB" id="497615at2759"/>
<protein>
    <submittedName>
        <fullName evidence="2">Pentapeptide repeat-containing protein</fullName>
    </submittedName>
</protein>